<dbReference type="SUPFAM" id="SSF55469">
    <property type="entry name" value="FMN-dependent nitroreductase-like"/>
    <property type="match status" value="1"/>
</dbReference>
<dbReference type="AlphaFoldDB" id="A0A9D1E2S4"/>
<dbReference type="Pfam" id="PF00881">
    <property type="entry name" value="Nitroreductase"/>
    <property type="match status" value="2"/>
</dbReference>
<evidence type="ECO:0000313" key="4">
    <source>
        <dbReference type="EMBL" id="HIR63581.1"/>
    </source>
</evidence>
<comment type="caution">
    <text evidence="4">The sequence shown here is derived from an EMBL/GenBank/DDBJ whole genome shotgun (WGS) entry which is preliminary data.</text>
</comment>
<keyword evidence="2" id="KW-0560">Oxidoreductase</keyword>
<sequence length="190" mass="21347">MDVREALHRSRSYRRFYQETAVPEADLMTIADAARLSPSGRNIQALKFLITNDRELNSRIFPTLAWAGYLPEWPGPEEGERPAAYIVQLLDTSIASGTLCDEGITAQSMLLQAVELGYGGCIIAAVKRPELHEILELPEHLKIINVIALGKPKETIVIEEMTGGQFKYWRTPDGIHHVPKRPLSELVIFR</sequence>
<dbReference type="InterPro" id="IPR000415">
    <property type="entry name" value="Nitroreductase-like"/>
</dbReference>
<reference evidence="4" key="1">
    <citation type="submission" date="2020-10" db="EMBL/GenBank/DDBJ databases">
        <authorList>
            <person name="Gilroy R."/>
        </authorList>
    </citation>
    <scope>NUCLEOTIDE SEQUENCE</scope>
    <source>
        <strain evidence="4">ChiHjej13B12-12457</strain>
    </source>
</reference>
<evidence type="ECO:0000259" key="3">
    <source>
        <dbReference type="Pfam" id="PF00881"/>
    </source>
</evidence>
<name>A0A9D1E2S4_9BACT</name>
<dbReference type="PANTHER" id="PTHR43673">
    <property type="entry name" value="NAD(P)H NITROREDUCTASE YDGI-RELATED"/>
    <property type="match status" value="1"/>
</dbReference>
<gene>
    <name evidence="4" type="ORF">IAC94_08720</name>
</gene>
<protein>
    <submittedName>
        <fullName evidence="4">Nitroreductase family protein</fullName>
    </submittedName>
</protein>
<dbReference type="EMBL" id="DVHI01000107">
    <property type="protein sequence ID" value="HIR63581.1"/>
    <property type="molecule type" value="Genomic_DNA"/>
</dbReference>
<dbReference type="InterPro" id="IPR023312">
    <property type="entry name" value="Put_nitroreductase_C_bac"/>
</dbReference>
<organism evidence="4 5">
    <name type="scientific">Candidatus Coprenecus avistercoris</name>
    <dbReference type="NCBI Taxonomy" id="2840730"/>
    <lineage>
        <taxon>Bacteria</taxon>
        <taxon>Pseudomonadati</taxon>
        <taxon>Bacteroidota</taxon>
        <taxon>Bacteroidia</taxon>
        <taxon>Bacteroidales</taxon>
        <taxon>Rikenellaceae</taxon>
        <taxon>Rikenellaceae incertae sedis</taxon>
        <taxon>Candidatus Coprenecus</taxon>
    </lineage>
</organism>
<dbReference type="PANTHER" id="PTHR43673:SF10">
    <property type="entry name" value="NADH DEHYDROGENASE_NAD(P)H NITROREDUCTASE XCC3605-RELATED"/>
    <property type="match status" value="1"/>
</dbReference>
<feature type="domain" description="Nitroreductase" evidence="3">
    <location>
        <begin position="11"/>
        <end position="64"/>
    </location>
</feature>
<proteinExistence type="inferred from homology"/>
<dbReference type="Gene3D" id="2.20.180.10">
    <property type="entry name" value="putative fmn-dependent nitroreductase like domains"/>
    <property type="match status" value="1"/>
</dbReference>
<feature type="domain" description="Nitroreductase" evidence="3">
    <location>
        <begin position="99"/>
        <end position="151"/>
    </location>
</feature>
<dbReference type="Proteomes" id="UP000886744">
    <property type="component" value="Unassembled WGS sequence"/>
</dbReference>
<accession>A0A9D1E2S4</accession>
<dbReference type="InterPro" id="IPR029479">
    <property type="entry name" value="Nitroreductase"/>
</dbReference>
<evidence type="ECO:0000313" key="5">
    <source>
        <dbReference type="Proteomes" id="UP000886744"/>
    </source>
</evidence>
<evidence type="ECO:0000256" key="1">
    <source>
        <dbReference type="ARBA" id="ARBA00007118"/>
    </source>
</evidence>
<dbReference type="CDD" id="cd02062">
    <property type="entry name" value="Nitro_FMN_reductase"/>
    <property type="match status" value="1"/>
</dbReference>
<dbReference type="GO" id="GO:0016491">
    <property type="term" value="F:oxidoreductase activity"/>
    <property type="evidence" value="ECO:0007669"/>
    <property type="project" value="UniProtKB-KW"/>
</dbReference>
<comment type="similarity">
    <text evidence="1">Belongs to the nitroreductase family.</text>
</comment>
<dbReference type="Gene3D" id="3.40.109.10">
    <property type="entry name" value="NADH Oxidase"/>
    <property type="match status" value="1"/>
</dbReference>
<reference evidence="4" key="2">
    <citation type="journal article" date="2021" name="PeerJ">
        <title>Extensive microbial diversity within the chicken gut microbiome revealed by metagenomics and culture.</title>
        <authorList>
            <person name="Gilroy R."/>
            <person name="Ravi A."/>
            <person name="Getino M."/>
            <person name="Pursley I."/>
            <person name="Horton D.L."/>
            <person name="Alikhan N.F."/>
            <person name="Baker D."/>
            <person name="Gharbi K."/>
            <person name="Hall N."/>
            <person name="Watson M."/>
            <person name="Adriaenssens E.M."/>
            <person name="Foster-Nyarko E."/>
            <person name="Jarju S."/>
            <person name="Secka A."/>
            <person name="Antonio M."/>
            <person name="Oren A."/>
            <person name="Chaudhuri R.R."/>
            <person name="La Ragione R."/>
            <person name="Hildebrand F."/>
            <person name="Pallen M.J."/>
        </authorList>
    </citation>
    <scope>NUCLEOTIDE SEQUENCE</scope>
    <source>
        <strain evidence="4">ChiHjej13B12-12457</strain>
    </source>
</reference>
<evidence type="ECO:0000256" key="2">
    <source>
        <dbReference type="ARBA" id="ARBA00023002"/>
    </source>
</evidence>